<dbReference type="Gene3D" id="3.40.50.300">
    <property type="entry name" value="P-loop containing nucleotide triphosphate hydrolases"/>
    <property type="match status" value="3"/>
</dbReference>
<dbReference type="InterPro" id="IPR025103">
    <property type="entry name" value="DUF4011"/>
</dbReference>
<dbReference type="InterPro" id="IPR049468">
    <property type="entry name" value="Restrct_endonuc-II-like_dom"/>
</dbReference>
<dbReference type="PANTHER" id="PTHR10887:SF530">
    <property type="entry name" value="SUPERFAMILY I DNA HELICASES"/>
    <property type="match status" value="1"/>
</dbReference>
<name>A0A1G8PZQ9_9RHOB</name>
<dbReference type="InterPro" id="IPR045055">
    <property type="entry name" value="DNA2/NAM7-like"/>
</dbReference>
<evidence type="ECO:0000313" key="5">
    <source>
        <dbReference type="EMBL" id="SDI98009.1"/>
    </source>
</evidence>
<dbReference type="Pfam" id="PF13195">
    <property type="entry name" value="DUF4011"/>
    <property type="match status" value="1"/>
</dbReference>
<evidence type="ECO:0000259" key="2">
    <source>
        <dbReference type="Pfam" id="PF13086"/>
    </source>
</evidence>
<accession>A0A1G8PZQ9</accession>
<dbReference type="Gene3D" id="3.40.960.10">
    <property type="entry name" value="VSR Endonuclease"/>
    <property type="match status" value="1"/>
</dbReference>
<reference evidence="5 6" key="1">
    <citation type="submission" date="2016-10" db="EMBL/GenBank/DDBJ databases">
        <authorList>
            <person name="de Groot N.N."/>
        </authorList>
    </citation>
    <scope>NUCLEOTIDE SEQUENCE [LARGE SCALE GENOMIC DNA]</scope>
    <source>
        <strain evidence="5 6">DSM 26424</strain>
    </source>
</reference>
<dbReference type="Pfam" id="PF18741">
    <property type="entry name" value="MTES_1575"/>
    <property type="match status" value="1"/>
</dbReference>
<dbReference type="Pfam" id="PF11784">
    <property type="entry name" value="DUF3320"/>
    <property type="match status" value="1"/>
</dbReference>
<feature type="domain" description="Restriction endonuclease type II-like" evidence="4">
    <location>
        <begin position="1259"/>
        <end position="1356"/>
    </location>
</feature>
<evidence type="ECO:0000259" key="4">
    <source>
        <dbReference type="Pfam" id="PF18741"/>
    </source>
</evidence>
<feature type="domain" description="DNA2/NAM7 helicase helicase" evidence="2">
    <location>
        <begin position="942"/>
        <end position="982"/>
    </location>
</feature>
<dbReference type="InterPro" id="IPR041677">
    <property type="entry name" value="DNA2/NAM7_AAA_11"/>
</dbReference>
<evidence type="ECO:0000313" key="6">
    <source>
        <dbReference type="Proteomes" id="UP000199093"/>
    </source>
</evidence>
<dbReference type="InterPro" id="IPR011335">
    <property type="entry name" value="Restrct_endonuc-II-like"/>
</dbReference>
<dbReference type="FunFam" id="3.40.960.10:FF:000002">
    <property type="entry name" value="DNA helicase related protein"/>
    <property type="match status" value="1"/>
</dbReference>
<dbReference type="SUPFAM" id="SSF52540">
    <property type="entry name" value="P-loop containing nucleoside triphosphate hydrolases"/>
    <property type="match status" value="1"/>
</dbReference>
<dbReference type="InterPro" id="IPR027417">
    <property type="entry name" value="P-loop_NTPase"/>
</dbReference>
<feature type="domain" description="DNA2/NAM7 helicase helicase" evidence="2">
    <location>
        <begin position="304"/>
        <end position="367"/>
    </location>
</feature>
<dbReference type="CDD" id="cd18808">
    <property type="entry name" value="SF1_C_Upf1"/>
    <property type="match status" value="1"/>
</dbReference>
<proteinExistence type="predicted"/>
<dbReference type="Pfam" id="PF13087">
    <property type="entry name" value="AAA_12"/>
    <property type="match status" value="1"/>
</dbReference>
<protein>
    <submittedName>
        <fullName evidence="5">AAA domain-containing protein</fullName>
    </submittedName>
</protein>
<dbReference type="InterPro" id="IPR021754">
    <property type="entry name" value="DUF3320"/>
</dbReference>
<dbReference type="InterPro" id="IPR047187">
    <property type="entry name" value="SF1_C_Upf1"/>
</dbReference>
<feature type="domain" description="DNA2/NAM7 helicase-like C-terminal" evidence="3">
    <location>
        <begin position="1017"/>
        <end position="1211"/>
    </location>
</feature>
<dbReference type="SUPFAM" id="SSF52980">
    <property type="entry name" value="Restriction endonuclease-like"/>
    <property type="match status" value="1"/>
</dbReference>
<evidence type="ECO:0000259" key="1">
    <source>
        <dbReference type="Pfam" id="PF11784"/>
    </source>
</evidence>
<dbReference type="STRING" id="555512.SAMN04487993_101411"/>
<evidence type="ECO:0000259" key="3">
    <source>
        <dbReference type="Pfam" id="PF13087"/>
    </source>
</evidence>
<dbReference type="OrthoDB" id="9757917at2"/>
<dbReference type="PANTHER" id="PTHR10887">
    <property type="entry name" value="DNA2/NAM7 HELICASE FAMILY"/>
    <property type="match status" value="1"/>
</dbReference>
<dbReference type="RefSeq" id="WP_089848863.1">
    <property type="nucleotide sequence ID" value="NZ_FNEJ01000014.1"/>
</dbReference>
<gene>
    <name evidence="5" type="ORF">SAMN04487993_101411</name>
</gene>
<organism evidence="5 6">
    <name type="scientific">Salipiger marinus</name>
    <dbReference type="NCBI Taxonomy" id="555512"/>
    <lineage>
        <taxon>Bacteria</taxon>
        <taxon>Pseudomonadati</taxon>
        <taxon>Pseudomonadota</taxon>
        <taxon>Alphaproteobacteria</taxon>
        <taxon>Rhodobacterales</taxon>
        <taxon>Roseobacteraceae</taxon>
        <taxon>Salipiger</taxon>
    </lineage>
</organism>
<dbReference type="EMBL" id="FNEJ01000014">
    <property type="protein sequence ID" value="SDI98009.1"/>
    <property type="molecule type" value="Genomic_DNA"/>
</dbReference>
<dbReference type="Proteomes" id="UP000199093">
    <property type="component" value="Unassembled WGS sequence"/>
</dbReference>
<dbReference type="Pfam" id="PF13086">
    <property type="entry name" value="AAA_11"/>
    <property type="match status" value="2"/>
</dbReference>
<dbReference type="InterPro" id="IPR041679">
    <property type="entry name" value="DNA2/NAM7-like_C"/>
</dbReference>
<keyword evidence="6" id="KW-1185">Reference proteome</keyword>
<dbReference type="GO" id="GO:0004386">
    <property type="term" value="F:helicase activity"/>
    <property type="evidence" value="ECO:0007669"/>
    <property type="project" value="InterPro"/>
</dbReference>
<feature type="domain" description="DUF3320" evidence="1">
    <location>
        <begin position="1416"/>
        <end position="1463"/>
    </location>
</feature>
<sequence>MLENKEKSVSKVLEAARRKLLDTGTRNRLVHVNRANSRANCLTLINERADEVFAILRGSSRRMRFKAMGKDRTGEGEGEDMALALPEPDLPPESDRLTDGFLETPLGPEALARRLLRLASDARTAEEEQGLNILYLAMGFLRWRESPSSEVVRESPLVLMPVQLLRNDRTSTFDIAGREDDISTNLPLLERLRQDFGILLPEIDETEGWTPSQYLAQVQEAVAAQPGWSVDADGMQIGFFSFAKLLMHRDLDPATWPADAFAKNGLLRGLLADGFEEDRPVFGAEDRLDDLLDPAEIIQVIDADASQTKVIEEVRRGASLVVQGPPGTGKSQTITNLIAAAAHDGKSVLFVAEKMAALSVVHDRLVRVGLRDICLELHSRTANKKALAQELGRTLMASTDKLPDAADPARLRATRDQLNRITALLHEPLPPTGDTPFQAISEIVGCIGKGAPPPVIPLAGLGQLDRTARRRAQEAIAGFVVALDRVGAPEQHPFRGTAAFDLQPTDLSRLEVDLRAALAEIDALRPEAARIAQALDLPEPQSLTGLQALVAGLRALAAQPEGAGEWSAVLFDAADQPRLHEALAAGADWAAAHAAAEKRFAAPAWTAEVAPLRMALARGQASLLSRIFGGYRRASTDLAGLLSGPLPKPPAERLALVDELAEVQTRRRRLAEEESWLQATLAGAWRGERTPFAEAQAVARWLADLRRAGIFSTAAQLLAALDALPDPQAEADALDSRIAACRERIAAPVARLRLDLAQAGLGRELDAAALGDVHATFAQMAAAPSRYGDWGGLAQAIRRVVAAEAGDVVDAVSSGQVEPSRAAQEFIYACAEARWTAARAARPDLNSLPQLDRHDLVSLFRDLEKDRIETAKTLILSRHFDQMPRGTVGEMGIIRGEVGRKKGHKSVRWLMRKAGGMVQRIKPVMLMSPLSVAQFLPPGSVTFDLLVIDEASQIRPEDALGVIARARQIVVVGDQKQLPPTSFFDRLVDDAEESEEEDEDLPVGATAADMESILSLCEARGLRQRMLEWHYRSRDPSLIRVSNAEFYNDSLVLPPSPLQLDPDYGLKFRRVSGVYARGGSGLGRQGTNRIEAEEVVRAMADHARRWPDLSLGVVAFSKTQADMLTEVLELQRRADPVLDAFLREGKSEDVFVKNIENVQGDERDVILISVGYGPQEPDGRLASMSFGPVNGEGGERRLNVLFSRARVRCEVFASFDPGDIDPTRVRRDGPRVLKRFLDYAKTGIMDVRTPTGLEPDSPFEEDVASVIRDLGFVADAQVGSAGFRIDIGVRHKDRPGQYLVAVECDGATYHSALWARERDRLRQDILENLGWRFHRIWSTDWFHHRTREIARLKAALLAAHAAMEQGIRVQGANQAAMPQLPDLPAEVAPAAGPAAEPGPKMPAYVRADLVVRAGVDPHEAPVTHLADLVVQIVSLEGPVHRDEIARRISAAFGRARVGSRISEATGHAIGVALRQEPQLLRDGDFLMTEAQAGDPPVRDRSEETGSLLKAAYLPPVEIAAAARLVRQDSGDVSEDEMIRAVARLLGFQRVGSDLSAVISAALSG</sequence>